<dbReference type="STRING" id="4555.A0A368PUI9"/>
<reference evidence="2" key="2">
    <citation type="submission" date="2015-07" db="EMBL/GenBank/DDBJ databases">
        <authorList>
            <person name="Noorani M."/>
        </authorList>
    </citation>
    <scope>NUCLEOTIDE SEQUENCE</scope>
    <source>
        <strain evidence="2">Yugu1</strain>
    </source>
</reference>
<dbReference type="SUPFAM" id="SSF52058">
    <property type="entry name" value="L domain-like"/>
    <property type="match status" value="1"/>
</dbReference>
<dbReference type="InterPro" id="IPR001810">
    <property type="entry name" value="F-box_dom"/>
</dbReference>
<dbReference type="SUPFAM" id="SSF81383">
    <property type="entry name" value="F-box domain"/>
    <property type="match status" value="1"/>
</dbReference>
<sequence>TPDRISSLPDDILVSILSLMTVREAAMTDCLSTRWRHLWAILQADSNNHGNPNFYNPEATKFVHKVNELLSHHNGNKIKMFKVHFPLNSAHASELDRWVAFAVASHVETFVLFLGDKHHFSDVRSCQLHTLSLDKCILETAPANLNGFSNLHYLLLHHVQVKSAQLVAMEVYCCSRIKSISIHAEKIKSFSYMGRPRLSASHVETSYQSPLNCLGVFPELKMLTLQFPSRLQISCVLLHSGKFAGLKEITLGILFRSWKKSIRFVAFVRKVAPLVETLKAGGNLRPLKDLKVRWPKNFAETRLRTIRIEGFSGESEFVVATLVFSVLKTLLIDTGRRGRAKYRGLWRRSNRSEDAVRQERWHRYTWPLMFRPQ</sequence>
<name>A0A368PUI9_SETIT</name>
<dbReference type="PANTHER" id="PTHR34145">
    <property type="entry name" value="OS02G0105600 PROTEIN"/>
    <property type="match status" value="1"/>
</dbReference>
<accession>A0A368PUI9</accession>
<proteinExistence type="predicted"/>
<dbReference type="InterPro" id="IPR036047">
    <property type="entry name" value="F-box-like_dom_sf"/>
</dbReference>
<evidence type="ECO:0000259" key="1">
    <source>
        <dbReference type="Pfam" id="PF00646"/>
    </source>
</evidence>
<dbReference type="InterPro" id="IPR053781">
    <property type="entry name" value="F-box_AtFBL13-like"/>
</dbReference>
<protein>
    <recommendedName>
        <fullName evidence="1">F-box domain-containing protein</fullName>
    </recommendedName>
</protein>
<dbReference type="CDD" id="cd22160">
    <property type="entry name" value="F-box_AtFBL13-like"/>
    <property type="match status" value="1"/>
</dbReference>
<dbReference type="EMBL" id="CM003529">
    <property type="protein sequence ID" value="RCV09451.1"/>
    <property type="molecule type" value="Genomic_DNA"/>
</dbReference>
<organism evidence="2">
    <name type="scientific">Setaria italica</name>
    <name type="common">Foxtail millet</name>
    <name type="synonym">Panicum italicum</name>
    <dbReference type="NCBI Taxonomy" id="4555"/>
    <lineage>
        <taxon>Eukaryota</taxon>
        <taxon>Viridiplantae</taxon>
        <taxon>Streptophyta</taxon>
        <taxon>Embryophyta</taxon>
        <taxon>Tracheophyta</taxon>
        <taxon>Spermatophyta</taxon>
        <taxon>Magnoliopsida</taxon>
        <taxon>Liliopsida</taxon>
        <taxon>Poales</taxon>
        <taxon>Poaceae</taxon>
        <taxon>PACMAD clade</taxon>
        <taxon>Panicoideae</taxon>
        <taxon>Panicodae</taxon>
        <taxon>Paniceae</taxon>
        <taxon>Cenchrinae</taxon>
        <taxon>Setaria</taxon>
    </lineage>
</organism>
<feature type="domain" description="F-box" evidence="1">
    <location>
        <begin position="5"/>
        <end position="40"/>
    </location>
</feature>
<dbReference type="PANTHER" id="PTHR34145:SF28">
    <property type="entry name" value="F-BOX DOMAIN-CONTAINING PROTEIN"/>
    <property type="match status" value="1"/>
</dbReference>
<evidence type="ECO:0000313" key="2">
    <source>
        <dbReference type="EMBL" id="RCV09451.1"/>
    </source>
</evidence>
<dbReference type="OrthoDB" id="680793at2759"/>
<feature type="non-terminal residue" evidence="2">
    <location>
        <position position="1"/>
    </location>
</feature>
<gene>
    <name evidence="2" type="ORF">SETIT_2G029800v2</name>
</gene>
<dbReference type="InterPro" id="IPR053772">
    <property type="entry name" value="At1g61320/At1g61330-like"/>
</dbReference>
<dbReference type="Pfam" id="PF00646">
    <property type="entry name" value="F-box"/>
    <property type="match status" value="1"/>
</dbReference>
<reference evidence="2" key="1">
    <citation type="journal article" date="2012" name="Nat. Biotechnol.">
        <title>Reference genome sequence of the model plant Setaria.</title>
        <authorList>
            <person name="Bennetzen J.L."/>
            <person name="Schmutz J."/>
            <person name="Wang H."/>
            <person name="Percifield R."/>
            <person name="Hawkins J."/>
            <person name="Pontaroli A.C."/>
            <person name="Estep M."/>
            <person name="Feng L."/>
            <person name="Vaughn J.N."/>
            <person name="Grimwood J."/>
            <person name="Jenkins J."/>
            <person name="Barry K."/>
            <person name="Lindquist E."/>
            <person name="Hellsten U."/>
            <person name="Deshpande S."/>
            <person name="Wang X."/>
            <person name="Wu X."/>
            <person name="Mitros T."/>
            <person name="Triplett J."/>
            <person name="Yang X."/>
            <person name="Ye C.Y."/>
            <person name="Mauro-Herrera M."/>
            <person name="Wang L."/>
            <person name="Li P."/>
            <person name="Sharma M."/>
            <person name="Sharma R."/>
            <person name="Ronald P.C."/>
            <person name="Panaud O."/>
            <person name="Kellogg E.A."/>
            <person name="Brutnell T.P."/>
            <person name="Doust A.N."/>
            <person name="Tuskan G.A."/>
            <person name="Rokhsar D."/>
            <person name="Devos K.M."/>
        </authorList>
    </citation>
    <scope>NUCLEOTIDE SEQUENCE [LARGE SCALE GENOMIC DNA]</scope>
    <source>
        <strain evidence="2">Yugu1</strain>
    </source>
</reference>
<dbReference type="AlphaFoldDB" id="A0A368PUI9"/>